<evidence type="ECO:0000259" key="6">
    <source>
        <dbReference type="Pfam" id="PF01957"/>
    </source>
</evidence>
<keyword evidence="2 5" id="KW-0812">Transmembrane</keyword>
<dbReference type="PANTHER" id="PTHR33507">
    <property type="entry name" value="INNER MEMBRANE PROTEIN YBBJ"/>
    <property type="match status" value="1"/>
</dbReference>
<feature type="domain" description="NfeD-like C-terminal" evidence="6">
    <location>
        <begin position="361"/>
        <end position="417"/>
    </location>
</feature>
<accession>A0A3B0S6Z0</accession>
<evidence type="ECO:0000256" key="2">
    <source>
        <dbReference type="ARBA" id="ARBA00022692"/>
    </source>
</evidence>
<evidence type="ECO:0000256" key="4">
    <source>
        <dbReference type="ARBA" id="ARBA00023136"/>
    </source>
</evidence>
<dbReference type="Pfam" id="PF24961">
    <property type="entry name" value="NfeD_membrane"/>
    <property type="match status" value="1"/>
</dbReference>
<dbReference type="SUPFAM" id="SSF52096">
    <property type="entry name" value="ClpP/crotonase"/>
    <property type="match status" value="1"/>
</dbReference>
<protein>
    <submittedName>
        <fullName evidence="8">Uncharacterized protein</fullName>
    </submittedName>
</protein>
<proteinExistence type="predicted"/>
<comment type="subcellular location">
    <subcellularLocation>
        <location evidence="1">Membrane</location>
        <topology evidence="1">Multi-pass membrane protein</topology>
    </subcellularLocation>
</comment>
<feature type="transmembrane region" description="Helical" evidence="5">
    <location>
        <begin position="299"/>
        <end position="315"/>
    </location>
</feature>
<feature type="domain" description="NfeD integral membrane" evidence="7">
    <location>
        <begin position="234"/>
        <end position="343"/>
    </location>
</feature>
<dbReference type="GO" id="GO:0016020">
    <property type="term" value="C:membrane"/>
    <property type="evidence" value="ECO:0007669"/>
    <property type="project" value="UniProtKB-SubCell"/>
</dbReference>
<dbReference type="SUPFAM" id="SSF141322">
    <property type="entry name" value="NfeD domain-like"/>
    <property type="match status" value="1"/>
</dbReference>
<keyword evidence="4 5" id="KW-0472">Membrane</keyword>
<name>A0A3B0S6Z0_9ZZZZ</name>
<evidence type="ECO:0000256" key="3">
    <source>
        <dbReference type="ARBA" id="ARBA00022989"/>
    </source>
</evidence>
<dbReference type="Gene3D" id="3.90.226.10">
    <property type="entry name" value="2-enoyl-CoA Hydratase, Chain A, domain 1"/>
    <property type="match status" value="1"/>
</dbReference>
<gene>
    <name evidence="8" type="ORF">MNBD_ACTINO02-2247</name>
</gene>
<dbReference type="InterPro" id="IPR002810">
    <property type="entry name" value="NfeD-like_C"/>
</dbReference>
<dbReference type="Gene3D" id="2.40.50.140">
    <property type="entry name" value="Nucleic acid-binding proteins"/>
    <property type="match status" value="1"/>
</dbReference>
<evidence type="ECO:0000313" key="8">
    <source>
        <dbReference type="EMBL" id="VAW00050.1"/>
    </source>
</evidence>
<sequence>MRRLTTSALMFVSVLGLVVTGAFAQSTDDPGPIVVADIQGPLDQRGLDFLTETVQTPDIQLVILQVNQPGIASGDPTELYEAILASATPIAAWVGPIGSSTQGGAAQILRFAHVTSAAPDVTIGKLQPVVCCEDSSLPTGLRNIDPALDAGSVRVTEPIADLIDSVDATIGEFMGRLDGLTVETVAGPVTLETAELVEVDGSMVNVASVEIRFVKPGLTSRFLRLATRPEATLFFLVIGLSSVAFEFYAAGVGITAGVASLALFLAGYGLAVLPMNWFGVAAVLGGLALYTADFQRSSLGPFTALGTVLLFFGGANWVRSDQFGPQWWAVLLTVLAALFFFAVALTTVGRSRFATVTIGREHLIGKVGEALSAFDPDGMIDLDGAKWRATATRAANIVPGERLVVEAVTGVVLDVSPVDR</sequence>
<dbReference type="Pfam" id="PF01957">
    <property type="entry name" value="NfeD"/>
    <property type="match status" value="1"/>
</dbReference>
<dbReference type="PANTHER" id="PTHR33507:SF4">
    <property type="entry name" value="NODULATION COMPETITIVENESS PROTEIN NFED"/>
    <property type="match status" value="1"/>
</dbReference>
<feature type="transmembrane region" description="Helical" evidence="5">
    <location>
        <begin position="327"/>
        <end position="348"/>
    </location>
</feature>
<evidence type="ECO:0000256" key="5">
    <source>
        <dbReference type="SAM" id="Phobius"/>
    </source>
</evidence>
<dbReference type="InterPro" id="IPR029045">
    <property type="entry name" value="ClpP/crotonase-like_dom_sf"/>
</dbReference>
<dbReference type="InterPro" id="IPR052165">
    <property type="entry name" value="Membrane_assoc_protease"/>
</dbReference>
<dbReference type="AlphaFoldDB" id="A0A3B0S6Z0"/>
<keyword evidence="3 5" id="KW-1133">Transmembrane helix</keyword>
<evidence type="ECO:0000259" key="7">
    <source>
        <dbReference type="Pfam" id="PF24961"/>
    </source>
</evidence>
<organism evidence="8">
    <name type="scientific">hydrothermal vent metagenome</name>
    <dbReference type="NCBI Taxonomy" id="652676"/>
    <lineage>
        <taxon>unclassified sequences</taxon>
        <taxon>metagenomes</taxon>
        <taxon>ecological metagenomes</taxon>
    </lineage>
</organism>
<evidence type="ECO:0000256" key="1">
    <source>
        <dbReference type="ARBA" id="ARBA00004141"/>
    </source>
</evidence>
<dbReference type="InterPro" id="IPR012340">
    <property type="entry name" value="NA-bd_OB-fold"/>
</dbReference>
<dbReference type="EMBL" id="UOEK01000178">
    <property type="protein sequence ID" value="VAW00050.1"/>
    <property type="molecule type" value="Genomic_DNA"/>
</dbReference>
<reference evidence="8" key="1">
    <citation type="submission" date="2018-06" db="EMBL/GenBank/DDBJ databases">
        <authorList>
            <person name="Zhirakovskaya E."/>
        </authorList>
    </citation>
    <scope>NUCLEOTIDE SEQUENCE</scope>
</reference>
<dbReference type="InterPro" id="IPR056739">
    <property type="entry name" value="NfeD_membrane"/>
</dbReference>